<reference evidence="2" key="1">
    <citation type="submission" date="2017-12" db="EMBL/GenBank/DDBJ databases">
        <title>Genome sequencing and analysis.</title>
        <authorList>
            <person name="Huang Y.-T."/>
        </authorList>
    </citation>
    <scope>NUCLEOTIDE SEQUENCE</scope>
    <source>
        <strain evidence="2">VGH116</strain>
    </source>
</reference>
<keyword evidence="2" id="KW-0255">Endonuclease</keyword>
<keyword evidence="2" id="KW-0378">Hydrolase</keyword>
<sequence>DHIIPIEGEQDVLFWPEWNHQPLCHTCHNRKTQQQDPATKQMRKNGEYREQEEKAAHRNDGIHEYNRNA</sequence>
<evidence type="ECO:0000313" key="2">
    <source>
        <dbReference type="EMBL" id="MBE8614863.1"/>
    </source>
</evidence>
<proteinExistence type="predicted"/>
<protein>
    <submittedName>
        <fullName evidence="2">HNH endonuclease</fullName>
    </submittedName>
</protein>
<dbReference type="Proteomes" id="UP000650477">
    <property type="component" value="Unassembled WGS sequence"/>
</dbReference>
<keyword evidence="2" id="KW-0540">Nuclease</keyword>
<organism evidence="2 3">
    <name type="scientific">Morganella morganii</name>
    <name type="common">Proteus morganii</name>
    <dbReference type="NCBI Taxonomy" id="582"/>
    <lineage>
        <taxon>Bacteria</taxon>
        <taxon>Pseudomonadati</taxon>
        <taxon>Pseudomonadota</taxon>
        <taxon>Gammaproteobacteria</taxon>
        <taxon>Enterobacterales</taxon>
        <taxon>Morganellaceae</taxon>
        <taxon>Morganella</taxon>
    </lineage>
</organism>
<gene>
    <name evidence="2" type="ORF">CYG68_21345</name>
</gene>
<feature type="compositionally biased region" description="Basic and acidic residues" evidence="1">
    <location>
        <begin position="44"/>
        <end position="69"/>
    </location>
</feature>
<evidence type="ECO:0000256" key="1">
    <source>
        <dbReference type="SAM" id="MobiDB-lite"/>
    </source>
</evidence>
<feature type="region of interest" description="Disordered" evidence="1">
    <location>
        <begin position="29"/>
        <end position="69"/>
    </location>
</feature>
<dbReference type="GO" id="GO:0004519">
    <property type="term" value="F:endonuclease activity"/>
    <property type="evidence" value="ECO:0007669"/>
    <property type="project" value="UniProtKB-KW"/>
</dbReference>
<dbReference type="AlphaFoldDB" id="A0A8I0UAP8"/>
<dbReference type="InterPro" id="IPR003615">
    <property type="entry name" value="HNH_nuc"/>
</dbReference>
<dbReference type="CDD" id="cd00085">
    <property type="entry name" value="HNHc"/>
    <property type="match status" value="1"/>
</dbReference>
<name>A0A8I0UAP8_MORMO</name>
<feature type="non-terminal residue" evidence="2">
    <location>
        <position position="1"/>
    </location>
</feature>
<dbReference type="EMBL" id="PKLF01000074">
    <property type="protein sequence ID" value="MBE8614863.1"/>
    <property type="molecule type" value="Genomic_DNA"/>
</dbReference>
<comment type="caution">
    <text evidence="2">The sequence shown here is derived from an EMBL/GenBank/DDBJ whole genome shotgun (WGS) entry which is preliminary data.</text>
</comment>
<accession>A0A8I0UAP8</accession>
<evidence type="ECO:0000313" key="3">
    <source>
        <dbReference type="Proteomes" id="UP000650477"/>
    </source>
</evidence>